<dbReference type="Pfam" id="PF08241">
    <property type="entry name" value="Methyltransf_11"/>
    <property type="match status" value="1"/>
</dbReference>
<dbReference type="Proteomes" id="UP000094329">
    <property type="component" value="Unassembled WGS sequence"/>
</dbReference>
<evidence type="ECO:0000259" key="1">
    <source>
        <dbReference type="Pfam" id="PF08241"/>
    </source>
</evidence>
<dbReference type="EMBL" id="MDTU01000001">
    <property type="protein sequence ID" value="ODN42095.1"/>
    <property type="molecule type" value="Genomic_DNA"/>
</dbReference>
<gene>
    <name evidence="2" type="ORF">BGC07_02945</name>
</gene>
<dbReference type="InterPro" id="IPR029063">
    <property type="entry name" value="SAM-dependent_MTases_sf"/>
</dbReference>
<protein>
    <recommendedName>
        <fullName evidence="1">Methyltransferase type 11 domain-containing protein</fullName>
    </recommendedName>
</protein>
<feature type="domain" description="Methyltransferase type 11" evidence="1">
    <location>
        <begin position="4"/>
        <end position="49"/>
    </location>
</feature>
<dbReference type="RefSeq" id="WP_069311894.1">
    <property type="nucleotide sequence ID" value="NZ_MDTU01000001.1"/>
</dbReference>
<dbReference type="Gene3D" id="3.40.50.150">
    <property type="entry name" value="Vaccinia Virus protein VP39"/>
    <property type="match status" value="1"/>
</dbReference>
<reference evidence="2 3" key="1">
    <citation type="submission" date="2016-08" db="EMBL/GenBank/DDBJ databases">
        <title>Draft genome sequence of Candidatus Piscirickettsia litoralis, from seawater.</title>
        <authorList>
            <person name="Wan X."/>
            <person name="Lee A.J."/>
            <person name="Hou S."/>
            <person name="Donachie S.P."/>
        </authorList>
    </citation>
    <scope>NUCLEOTIDE SEQUENCE [LARGE SCALE GENOMIC DNA]</scope>
    <source>
        <strain evidence="2 3">Y2</strain>
    </source>
</reference>
<dbReference type="InterPro" id="IPR013216">
    <property type="entry name" value="Methyltransf_11"/>
</dbReference>
<comment type="caution">
    <text evidence="2">The sequence shown here is derived from an EMBL/GenBank/DDBJ whole genome shotgun (WGS) entry which is preliminary data.</text>
</comment>
<accession>A0ABX3A3Z7</accession>
<organism evidence="2 3">
    <name type="scientific">Piscirickettsia litoralis</name>
    <dbReference type="NCBI Taxonomy" id="1891921"/>
    <lineage>
        <taxon>Bacteria</taxon>
        <taxon>Pseudomonadati</taxon>
        <taxon>Pseudomonadota</taxon>
        <taxon>Gammaproteobacteria</taxon>
        <taxon>Thiotrichales</taxon>
        <taxon>Piscirickettsiaceae</taxon>
        <taxon>Piscirickettsia</taxon>
    </lineage>
</organism>
<evidence type="ECO:0000313" key="2">
    <source>
        <dbReference type="EMBL" id="ODN42095.1"/>
    </source>
</evidence>
<name>A0ABX3A3Z7_9GAMM</name>
<dbReference type="SUPFAM" id="SSF53335">
    <property type="entry name" value="S-adenosyl-L-methionine-dependent methyltransferases"/>
    <property type="match status" value="1"/>
</dbReference>
<keyword evidence="3" id="KW-1185">Reference proteome</keyword>
<proteinExistence type="predicted"/>
<evidence type="ECO:0000313" key="3">
    <source>
        <dbReference type="Proteomes" id="UP000094329"/>
    </source>
</evidence>
<sequence>MISSYQQLSFLESSIDLVLLSHGLESVENADQLLNEVNRVLQPGGHVIIYGLNPLSLWGGIRCILKLFDLSPWDSHWVAISRIEDRMLSLGYEVRDIQTFLYRLPISNKSLLQYFSFLERIPDYHVGAIYFMVLRKLSIPPVKEKVTKKQRVKSKVKVVLQNFSNSNRQF</sequence>